<sequence length="780" mass="83835">MALRGPQYIFGDFSPDEFNQFFVTPRSSVELPPYSGTALCGNQAVDELPDGPAYQRIEFGGTDEVEPSDGLPSAPGCSISSTLNPQAPEFILGCTASKKSPQGPGQEATPHCLEQPGPALASSPPAEAEAEAEAEALEHPGGPGALGQRERKRKKKRPPGYYSYLKDGADEGVPSEALVNGHAGAAGPGGAGAEDTEFGGDVLPPVSPRTCGSPQNPSDCISDTVPDSPFAGTLDGASRTVGQGPGPEQLCPPAEHPPRTAAAPPHAAHTTEHCGVPNGQGLEPSGVGPAANGEPQAAESESLDPDPASSLAAPLPAGQPAKSWASLFHDAKPAPSSAVAYVEVKCSPPALSPLGSEKQVEVKEGLVPVSEDPVAMQIAEFLENVTLVHKPVSLQPRGLINKGNWCYINATLQALVACPPMYHLMKFIPLYSKVQRPCTSTPMIDSFVRLMNEFTNMPVPPKPRQALGDKIVRDIRPGAAFEPTYIYRLLTVSKSSLSEKGRQEDAEEYLGFVLNGLHEEMLSLKKLLSPGSTKLLVSNGPRSPSADGEEQEAGSEGSEEEWEQVGPRNKTSVTRQADFVQTPITGIFGGHIRSVVYQQSSKESATLQPFFTLQLDIQSDKIRTVQDALESLVARESVQGYTTKTKQEVEISRRVTLEKLPPVLVLHLKRFVYEKTGGCQKLAKNIEYPVDLEISRELLSPGVKNKNFKCHRTYRLFAVVYHHGSSATGGHYTTDVFQIGLNGWLRMDDQSVRVVPQHQVLRPAAERSAYLLYYRRVDLL</sequence>
<dbReference type="GO" id="GO:0035520">
    <property type="term" value="P:monoubiquitinated protein deubiquitination"/>
    <property type="evidence" value="ECO:0007669"/>
    <property type="project" value="Ensembl"/>
</dbReference>
<accession>H0VLL0</accession>
<evidence type="ECO:0000256" key="6">
    <source>
        <dbReference type="ARBA" id="ARBA00022670"/>
    </source>
</evidence>
<feature type="compositionally biased region" description="Low complexity" evidence="16">
    <location>
        <begin position="259"/>
        <end position="268"/>
    </location>
</feature>
<dbReference type="GO" id="GO:0006281">
    <property type="term" value="P:DNA repair"/>
    <property type="evidence" value="ECO:0007669"/>
    <property type="project" value="UniProtKB-KW"/>
</dbReference>
<dbReference type="VEuPathDB" id="HostDB:ENSCPOG00000012506"/>
<evidence type="ECO:0000256" key="15">
    <source>
        <dbReference type="RuleBase" id="RU366025"/>
    </source>
</evidence>
<organism evidence="18 19">
    <name type="scientific">Cavia porcellus</name>
    <name type="common">Guinea pig</name>
    <dbReference type="NCBI Taxonomy" id="10141"/>
    <lineage>
        <taxon>Eukaryota</taxon>
        <taxon>Metazoa</taxon>
        <taxon>Chordata</taxon>
        <taxon>Craniata</taxon>
        <taxon>Vertebrata</taxon>
        <taxon>Euteleostomi</taxon>
        <taxon>Mammalia</taxon>
        <taxon>Eutheria</taxon>
        <taxon>Euarchontoglires</taxon>
        <taxon>Glires</taxon>
        <taxon>Rodentia</taxon>
        <taxon>Hystricomorpha</taxon>
        <taxon>Caviidae</taxon>
        <taxon>Cavia</taxon>
    </lineage>
</organism>
<evidence type="ECO:0000256" key="10">
    <source>
        <dbReference type="ARBA" id="ARBA00022807"/>
    </source>
</evidence>
<dbReference type="Bgee" id="ENSCPOG00000012506">
    <property type="expression patterns" value="Expressed in zone of skin and 13 other cell types or tissues"/>
</dbReference>
<evidence type="ECO:0000256" key="11">
    <source>
        <dbReference type="ARBA" id="ARBA00023006"/>
    </source>
</evidence>
<keyword evidence="6 15" id="KW-0645">Protease</keyword>
<dbReference type="CDD" id="cd02257">
    <property type="entry name" value="Peptidase_C19"/>
    <property type="match status" value="1"/>
</dbReference>
<dbReference type="GO" id="GO:0034063">
    <property type="term" value="P:stress granule assembly"/>
    <property type="evidence" value="ECO:0007669"/>
    <property type="project" value="Ensembl"/>
</dbReference>
<reference evidence="18" key="3">
    <citation type="submission" date="2025-09" db="UniProtKB">
        <authorList>
            <consortium name="Ensembl"/>
        </authorList>
    </citation>
    <scope>IDENTIFICATION</scope>
    <source>
        <strain evidence="18">2N</strain>
    </source>
</reference>
<dbReference type="AlphaFoldDB" id="H0VLL0"/>
<evidence type="ECO:0000256" key="5">
    <source>
        <dbReference type="ARBA" id="ARBA00022490"/>
    </source>
</evidence>
<dbReference type="InterPro" id="IPR038765">
    <property type="entry name" value="Papain-like_cys_pep_sf"/>
</dbReference>
<dbReference type="eggNOG" id="KOG1871">
    <property type="taxonomic scope" value="Eukaryota"/>
</dbReference>
<dbReference type="InterPro" id="IPR028889">
    <property type="entry name" value="USP"/>
</dbReference>
<proteinExistence type="inferred from homology"/>
<feature type="compositionally biased region" description="Low complexity" evidence="16">
    <location>
        <begin position="305"/>
        <end position="316"/>
    </location>
</feature>
<dbReference type="GO" id="GO:0062030">
    <property type="term" value="P:negative regulation of stress granule assembly"/>
    <property type="evidence" value="ECO:0007669"/>
    <property type="project" value="Ensembl"/>
</dbReference>
<dbReference type="STRING" id="10141.ENSCPOP00000011251"/>
<dbReference type="PANTHER" id="PTHR24006:SF687">
    <property type="entry name" value="UBIQUITIN CARBOXYL-TERMINAL HYDROLASE 10"/>
    <property type="match status" value="1"/>
</dbReference>
<keyword evidence="5" id="KW-0963">Cytoplasm</keyword>
<comment type="function">
    <text evidence="15">Deubiquitinating enzyme that removes conjugated ubiquitin from specific proteins to regulate different cellular processes.</text>
</comment>
<dbReference type="GO" id="GO:0044325">
    <property type="term" value="F:transmembrane transporter binding"/>
    <property type="evidence" value="ECO:0007669"/>
    <property type="project" value="Ensembl"/>
</dbReference>
<comment type="subunit">
    <text evidence="14">Found in a deubiquitination complex with TANK, USP10 and ZC3H12A; this complex inhibits genotoxic stress- or interleukin-1-beta (IL1B)-mediated NF-kappa-B activation by promoting IKBKG or TRAF6 deubiquitination. Interacts with IKBKG; this interaction increases in response to DNA damage. Interacts with TANK; this interaction increases in response to DNA damage. Interacts with TRAF6; this interaction increases in response to DNA damage. Interacts with ZC3H12A; this interaction increases in response to DNA damage. Interacts with G3BP1 (via NTF2 domain) and G3BP2 (via NTF2 domain); inhibiting stress granule formation.</text>
</comment>
<feature type="domain" description="USP" evidence="17">
    <location>
        <begin position="397"/>
        <end position="777"/>
    </location>
</feature>
<dbReference type="GO" id="GO:0004197">
    <property type="term" value="F:cysteine-type endopeptidase activity"/>
    <property type="evidence" value="ECO:0007669"/>
    <property type="project" value="Ensembl"/>
</dbReference>
<dbReference type="GO" id="GO:0005654">
    <property type="term" value="C:nucleoplasm"/>
    <property type="evidence" value="ECO:0007669"/>
    <property type="project" value="Ensembl"/>
</dbReference>
<dbReference type="PROSITE" id="PS00972">
    <property type="entry name" value="USP_1"/>
    <property type="match status" value="1"/>
</dbReference>
<reference evidence="18" key="2">
    <citation type="submission" date="2025-08" db="UniProtKB">
        <authorList>
            <consortium name="Ensembl"/>
        </authorList>
    </citation>
    <scope>IDENTIFICATION</scope>
    <source>
        <strain evidence="18">2N</strain>
    </source>
</reference>
<evidence type="ECO:0000256" key="14">
    <source>
        <dbReference type="ARBA" id="ARBA00063891"/>
    </source>
</evidence>
<evidence type="ECO:0000313" key="18">
    <source>
        <dbReference type="Ensembl" id="ENSCPOP00000011251.3"/>
    </source>
</evidence>
<evidence type="ECO:0000313" key="19">
    <source>
        <dbReference type="Proteomes" id="UP000005447"/>
    </source>
</evidence>
<keyword evidence="7" id="KW-0227">DNA damage</keyword>
<feature type="compositionally biased region" description="Low complexity" evidence="16">
    <location>
        <begin position="116"/>
        <end position="127"/>
    </location>
</feature>
<comment type="subcellular location">
    <subcellularLocation>
        <location evidence="3">Cytoplasm</location>
    </subcellularLocation>
    <subcellularLocation>
        <location evidence="2">Nucleus</location>
    </subcellularLocation>
</comment>
<dbReference type="GO" id="GO:0006338">
    <property type="term" value="P:chromatin remodeling"/>
    <property type="evidence" value="ECO:0007669"/>
    <property type="project" value="Ensembl"/>
</dbReference>
<evidence type="ECO:0000256" key="16">
    <source>
        <dbReference type="SAM" id="MobiDB-lite"/>
    </source>
</evidence>
<dbReference type="GO" id="GO:0004843">
    <property type="term" value="F:cysteine-type deubiquitinase activity"/>
    <property type="evidence" value="ECO:0007669"/>
    <property type="project" value="UniProtKB-UniRule"/>
</dbReference>
<dbReference type="GO" id="GO:0072344">
    <property type="term" value="P:rescue of stalled ribosome"/>
    <property type="evidence" value="ECO:0007669"/>
    <property type="project" value="Ensembl"/>
</dbReference>
<dbReference type="KEGG" id="cpoc:100716490"/>
<dbReference type="GO" id="GO:0002039">
    <property type="term" value="F:p53 binding"/>
    <property type="evidence" value="ECO:0007669"/>
    <property type="project" value="Ensembl"/>
</dbReference>
<dbReference type="GO" id="GO:0045111">
    <property type="term" value="C:intermediate filament cytoskeleton"/>
    <property type="evidence" value="ECO:0007669"/>
    <property type="project" value="Ensembl"/>
</dbReference>
<dbReference type="InParanoid" id="H0VLL0"/>
<feature type="region of interest" description="Disordered" evidence="16">
    <location>
        <begin position="61"/>
        <end position="319"/>
    </location>
</feature>
<dbReference type="EMBL" id="AAKN02057401">
    <property type="status" value="NOT_ANNOTATED_CDS"/>
    <property type="molecule type" value="Genomic_DNA"/>
</dbReference>
<keyword evidence="8 15" id="KW-0833">Ubl conjugation pathway</keyword>
<dbReference type="Pfam" id="PF07145">
    <property type="entry name" value="PAM2"/>
    <property type="match status" value="1"/>
</dbReference>
<dbReference type="GO" id="GO:0071347">
    <property type="term" value="P:cellular response to interleukin-1"/>
    <property type="evidence" value="ECO:0007669"/>
    <property type="project" value="Ensembl"/>
</dbReference>
<feature type="compositionally biased region" description="Acidic residues" evidence="16">
    <location>
        <begin position="547"/>
        <end position="563"/>
    </location>
</feature>
<evidence type="ECO:0000256" key="4">
    <source>
        <dbReference type="ARBA" id="ARBA00005427"/>
    </source>
</evidence>
<dbReference type="GO" id="GO:0006914">
    <property type="term" value="P:autophagy"/>
    <property type="evidence" value="ECO:0007669"/>
    <property type="project" value="UniProtKB-KW"/>
</dbReference>
<evidence type="ECO:0000256" key="3">
    <source>
        <dbReference type="ARBA" id="ARBA00004496"/>
    </source>
</evidence>
<keyword evidence="19" id="KW-1185">Reference proteome</keyword>
<dbReference type="GO" id="GO:0022626">
    <property type="term" value="C:cytosolic ribosome"/>
    <property type="evidence" value="ECO:0007669"/>
    <property type="project" value="Ensembl"/>
</dbReference>
<keyword evidence="13" id="KW-0539">Nucleus</keyword>
<evidence type="ECO:0000256" key="13">
    <source>
        <dbReference type="ARBA" id="ARBA00023242"/>
    </source>
</evidence>
<dbReference type="SUPFAM" id="SSF54001">
    <property type="entry name" value="Cysteine proteinases"/>
    <property type="match status" value="1"/>
</dbReference>
<dbReference type="Pfam" id="PF00443">
    <property type="entry name" value="UCH"/>
    <property type="match status" value="1"/>
</dbReference>
<reference evidence="19" key="1">
    <citation type="journal article" date="2011" name="Nature">
        <title>A high-resolution map of human evolutionary constraint using 29 mammals.</title>
        <authorList>
            <person name="Lindblad-Toh K."/>
            <person name="Garber M."/>
            <person name="Zuk O."/>
            <person name="Lin M.F."/>
            <person name="Parker B.J."/>
            <person name="Washietl S."/>
            <person name="Kheradpour P."/>
            <person name="Ernst J."/>
            <person name="Jordan G."/>
            <person name="Mauceli E."/>
            <person name="Ward L.D."/>
            <person name="Lowe C.B."/>
            <person name="Holloway A.K."/>
            <person name="Clamp M."/>
            <person name="Gnerre S."/>
            <person name="Alfoldi J."/>
            <person name="Beal K."/>
            <person name="Chang J."/>
            <person name="Clawson H."/>
            <person name="Cuff J."/>
            <person name="Di Palma F."/>
            <person name="Fitzgerald S."/>
            <person name="Flicek P."/>
            <person name="Guttman M."/>
            <person name="Hubisz M.J."/>
            <person name="Jaffe D.B."/>
            <person name="Jungreis I."/>
            <person name="Kent W.J."/>
            <person name="Kostka D."/>
            <person name="Lara M."/>
            <person name="Martins A.L."/>
            <person name="Massingham T."/>
            <person name="Moltke I."/>
            <person name="Raney B.J."/>
            <person name="Rasmussen M.D."/>
            <person name="Robinson J."/>
            <person name="Stark A."/>
            <person name="Vilella A.J."/>
            <person name="Wen J."/>
            <person name="Xie X."/>
            <person name="Zody M.C."/>
            <person name="Baldwin J."/>
            <person name="Bloom T."/>
            <person name="Chin C.W."/>
            <person name="Heiman D."/>
            <person name="Nicol R."/>
            <person name="Nusbaum C."/>
            <person name="Young S."/>
            <person name="Wilkinson J."/>
            <person name="Worley K.C."/>
            <person name="Kovar C.L."/>
            <person name="Muzny D.M."/>
            <person name="Gibbs R.A."/>
            <person name="Cree A."/>
            <person name="Dihn H.H."/>
            <person name="Fowler G."/>
            <person name="Jhangiani S."/>
            <person name="Joshi V."/>
            <person name="Lee S."/>
            <person name="Lewis L.R."/>
            <person name="Nazareth L.V."/>
            <person name="Okwuonu G."/>
            <person name="Santibanez J."/>
            <person name="Warren W.C."/>
            <person name="Mardis E.R."/>
            <person name="Weinstock G.M."/>
            <person name="Wilson R.K."/>
            <person name="Delehaunty K."/>
            <person name="Dooling D."/>
            <person name="Fronik C."/>
            <person name="Fulton L."/>
            <person name="Fulton B."/>
            <person name="Graves T."/>
            <person name="Minx P."/>
            <person name="Sodergren E."/>
            <person name="Birney E."/>
            <person name="Margulies E.H."/>
            <person name="Herrero J."/>
            <person name="Green E.D."/>
            <person name="Haussler D."/>
            <person name="Siepel A."/>
            <person name="Goldman N."/>
            <person name="Pollard K.S."/>
            <person name="Pedersen J.S."/>
            <person name="Lander E.S."/>
            <person name="Kellis M."/>
        </authorList>
    </citation>
    <scope>NUCLEOTIDE SEQUENCE [LARGE SCALE GENOMIC DNA]</scope>
    <source>
        <strain evidence="19">2N</strain>
    </source>
</reference>
<dbReference type="FunFam" id="3.90.70.10:FF:000015">
    <property type="entry name" value="Ubiquitin specific peptidase 10"/>
    <property type="match status" value="1"/>
</dbReference>
<protein>
    <recommendedName>
        <fullName evidence="15">Ubiquitin carboxyl-terminal hydrolase</fullName>
        <ecNumber evidence="15">3.4.19.12</ecNumber>
    </recommendedName>
</protein>
<dbReference type="GO" id="GO:1990116">
    <property type="term" value="P:ribosome-associated ubiquitin-dependent protein catabolic process"/>
    <property type="evidence" value="ECO:0007669"/>
    <property type="project" value="Ensembl"/>
</dbReference>
<dbReference type="PANTHER" id="PTHR24006">
    <property type="entry name" value="UBIQUITIN CARBOXYL-TERMINAL HYDROLASE"/>
    <property type="match status" value="1"/>
</dbReference>
<dbReference type="GO" id="GO:0010506">
    <property type="term" value="P:regulation of autophagy"/>
    <property type="evidence" value="ECO:0007669"/>
    <property type="project" value="Ensembl"/>
</dbReference>
<gene>
    <name evidence="18" type="primary">USP10</name>
</gene>
<feature type="region of interest" description="Disordered" evidence="16">
    <location>
        <begin position="535"/>
        <end position="576"/>
    </location>
</feature>
<feature type="compositionally biased region" description="Polar residues" evidence="16">
    <location>
        <begin position="210"/>
        <end position="221"/>
    </location>
</feature>
<dbReference type="OMA" id="RTCGSPQ"/>
<dbReference type="PROSITE" id="PS00973">
    <property type="entry name" value="USP_2"/>
    <property type="match status" value="1"/>
</dbReference>
<dbReference type="OrthoDB" id="429671at2759"/>
<dbReference type="GeneID" id="100716490"/>
<dbReference type="Ensembl" id="ENSCPOT00000012625.3">
    <property type="protein sequence ID" value="ENSCPOP00000011251.3"/>
    <property type="gene ID" value="ENSCPOG00000012506.4"/>
</dbReference>
<evidence type="ECO:0000256" key="8">
    <source>
        <dbReference type="ARBA" id="ARBA00022786"/>
    </source>
</evidence>
<evidence type="ECO:0000256" key="12">
    <source>
        <dbReference type="ARBA" id="ARBA00023204"/>
    </source>
</evidence>
<keyword evidence="12" id="KW-0234">DNA repair</keyword>
<evidence type="ECO:0000256" key="2">
    <source>
        <dbReference type="ARBA" id="ARBA00004123"/>
    </source>
</evidence>
<dbReference type="GO" id="GO:0043124">
    <property type="term" value="P:negative regulation of canonical NF-kappaB signal transduction"/>
    <property type="evidence" value="ECO:0007669"/>
    <property type="project" value="Ensembl"/>
</dbReference>
<dbReference type="EC" id="3.4.19.12" evidence="15"/>
<keyword evidence="11" id="KW-0072">Autophagy</keyword>
<keyword evidence="10 15" id="KW-0788">Thiol protease</keyword>
<dbReference type="Gene3D" id="3.90.70.10">
    <property type="entry name" value="Cysteine proteinases"/>
    <property type="match status" value="1"/>
</dbReference>
<name>H0VLL0_CAVPO</name>
<dbReference type="HOGENOM" id="CLU_008279_4_1_1"/>
<dbReference type="CTD" id="9100"/>
<dbReference type="Proteomes" id="UP000005447">
    <property type="component" value="Unassembled WGS sequence"/>
</dbReference>
<dbReference type="PROSITE" id="PS50235">
    <property type="entry name" value="USP_3"/>
    <property type="match status" value="1"/>
</dbReference>
<dbReference type="InterPro" id="IPR050164">
    <property type="entry name" value="Peptidase_C19"/>
</dbReference>
<evidence type="ECO:0000256" key="1">
    <source>
        <dbReference type="ARBA" id="ARBA00000707"/>
    </source>
</evidence>
<dbReference type="GO" id="GO:0140678">
    <property type="term" value="F:molecular function inhibitor activity"/>
    <property type="evidence" value="ECO:0007669"/>
    <property type="project" value="Ensembl"/>
</dbReference>
<dbReference type="InterPro" id="IPR001394">
    <property type="entry name" value="Peptidase_C19_UCH"/>
</dbReference>
<dbReference type="InterPro" id="IPR009818">
    <property type="entry name" value="PAM2_motif"/>
</dbReference>
<evidence type="ECO:0000256" key="9">
    <source>
        <dbReference type="ARBA" id="ARBA00022801"/>
    </source>
</evidence>
<keyword evidence="9 15" id="KW-0378">Hydrolase</keyword>
<evidence type="ECO:0000259" key="17">
    <source>
        <dbReference type="PROSITE" id="PS50235"/>
    </source>
</evidence>
<dbReference type="RefSeq" id="XP_003460973.2">
    <property type="nucleotide sequence ID" value="XM_003460925.5"/>
</dbReference>
<evidence type="ECO:0000256" key="7">
    <source>
        <dbReference type="ARBA" id="ARBA00022763"/>
    </source>
</evidence>
<dbReference type="InterPro" id="IPR018200">
    <property type="entry name" value="USP_CS"/>
</dbReference>
<dbReference type="GeneTree" id="ENSGT00550000074994"/>
<dbReference type="GO" id="GO:0032991">
    <property type="term" value="C:protein-containing complex"/>
    <property type="evidence" value="ECO:0007669"/>
    <property type="project" value="Ensembl"/>
</dbReference>
<dbReference type="GO" id="GO:0005769">
    <property type="term" value="C:early endosome"/>
    <property type="evidence" value="ECO:0007669"/>
    <property type="project" value="Ensembl"/>
</dbReference>
<dbReference type="GO" id="GO:0006513">
    <property type="term" value="P:protein monoubiquitination"/>
    <property type="evidence" value="ECO:0007669"/>
    <property type="project" value="Ensembl"/>
</dbReference>
<comment type="catalytic activity">
    <reaction evidence="1 15">
        <text>Thiol-dependent hydrolysis of ester, thioester, amide, peptide and isopeptide bonds formed by the C-terminal Gly of ubiquitin (a 76-residue protein attached to proteins as an intracellular targeting signal).</text>
        <dbReference type="EC" id="3.4.19.12"/>
    </reaction>
</comment>
<dbReference type="GO" id="GO:0030330">
    <property type="term" value="P:DNA damage response, signal transduction by p53 class mediator"/>
    <property type="evidence" value="ECO:0007669"/>
    <property type="project" value="Ensembl"/>
</dbReference>
<comment type="similarity">
    <text evidence="4">Belongs to the peptidase C19 family. USP10 subfamily.</text>
</comment>
<dbReference type="FunCoup" id="H0VLL0">
    <property type="interactions" value="3209"/>
</dbReference>